<keyword evidence="4 7" id="KW-0812">Transmembrane</keyword>
<keyword evidence="3" id="KW-1003">Cell membrane</keyword>
<evidence type="ECO:0000256" key="2">
    <source>
        <dbReference type="ARBA" id="ARBA00005811"/>
    </source>
</evidence>
<dbReference type="GO" id="GO:0005886">
    <property type="term" value="C:plasma membrane"/>
    <property type="evidence" value="ECO:0007669"/>
    <property type="project" value="UniProtKB-SubCell"/>
</dbReference>
<dbReference type="GO" id="GO:0015031">
    <property type="term" value="P:protein transport"/>
    <property type="evidence" value="ECO:0007669"/>
    <property type="project" value="UniProtKB-KW"/>
</dbReference>
<keyword evidence="7" id="KW-0813">Transport</keyword>
<evidence type="ECO:0000256" key="4">
    <source>
        <dbReference type="ARBA" id="ARBA00022692"/>
    </source>
</evidence>
<comment type="subcellular location">
    <subcellularLocation>
        <location evidence="1">Cell membrane</location>
        <topology evidence="1">Single-pass membrane protein</topology>
    </subcellularLocation>
    <subcellularLocation>
        <location evidence="7">Cell membrane</location>
        <topology evidence="7">Single-pass type II membrane protein</topology>
    </subcellularLocation>
</comment>
<evidence type="ECO:0000313" key="11">
    <source>
        <dbReference type="Proteomes" id="UP000715781"/>
    </source>
</evidence>
<dbReference type="EMBL" id="JAHHHN010000027">
    <property type="protein sequence ID" value="MBW4564882.1"/>
    <property type="molecule type" value="Genomic_DNA"/>
</dbReference>
<evidence type="ECO:0000313" key="10">
    <source>
        <dbReference type="EMBL" id="MBW4564882.1"/>
    </source>
</evidence>
<name>A0A951Q585_9NOST</name>
<keyword evidence="6 9" id="KW-0472">Membrane</keyword>
<comment type="similarity">
    <text evidence="2 7">Belongs to the ExbD/TolR family.</text>
</comment>
<dbReference type="Gene3D" id="3.30.420.270">
    <property type="match status" value="1"/>
</dbReference>
<protein>
    <submittedName>
        <fullName evidence="10">Biopolymer transporter ExbD</fullName>
    </submittedName>
</protein>
<reference evidence="10" key="1">
    <citation type="submission" date="2021-05" db="EMBL/GenBank/DDBJ databases">
        <authorList>
            <person name="Pietrasiak N."/>
            <person name="Ward R."/>
            <person name="Stajich J.E."/>
            <person name="Kurbessoian T."/>
        </authorList>
    </citation>
    <scope>NUCLEOTIDE SEQUENCE</scope>
    <source>
        <strain evidence="10">JT2-VF2</strain>
    </source>
</reference>
<feature type="compositionally biased region" description="Pro residues" evidence="8">
    <location>
        <begin position="185"/>
        <end position="201"/>
    </location>
</feature>
<evidence type="ECO:0000256" key="1">
    <source>
        <dbReference type="ARBA" id="ARBA00004162"/>
    </source>
</evidence>
<feature type="transmembrane region" description="Helical" evidence="9">
    <location>
        <begin position="12"/>
        <end position="35"/>
    </location>
</feature>
<feature type="compositionally biased region" description="Low complexity" evidence="8">
    <location>
        <begin position="175"/>
        <end position="184"/>
    </location>
</feature>
<evidence type="ECO:0000256" key="8">
    <source>
        <dbReference type="SAM" id="MobiDB-lite"/>
    </source>
</evidence>
<dbReference type="Proteomes" id="UP000715781">
    <property type="component" value="Unassembled WGS sequence"/>
</dbReference>
<feature type="region of interest" description="Disordered" evidence="8">
    <location>
        <begin position="157"/>
        <end position="239"/>
    </location>
</feature>
<dbReference type="PANTHER" id="PTHR30558:SF3">
    <property type="entry name" value="BIOPOLYMER TRANSPORT PROTEIN EXBD-RELATED"/>
    <property type="match status" value="1"/>
</dbReference>
<dbReference type="InterPro" id="IPR003400">
    <property type="entry name" value="ExbD"/>
</dbReference>
<organism evidence="10 11">
    <name type="scientific">Mojavia pulchra JT2-VF2</name>
    <dbReference type="NCBI Taxonomy" id="287848"/>
    <lineage>
        <taxon>Bacteria</taxon>
        <taxon>Bacillati</taxon>
        <taxon>Cyanobacteriota</taxon>
        <taxon>Cyanophyceae</taxon>
        <taxon>Nostocales</taxon>
        <taxon>Nostocaceae</taxon>
    </lineage>
</organism>
<keyword evidence="7" id="KW-0653">Protein transport</keyword>
<evidence type="ECO:0000256" key="6">
    <source>
        <dbReference type="ARBA" id="ARBA00023136"/>
    </source>
</evidence>
<dbReference type="Pfam" id="PF02472">
    <property type="entry name" value="ExbD"/>
    <property type="match status" value="1"/>
</dbReference>
<evidence type="ECO:0000256" key="9">
    <source>
        <dbReference type="SAM" id="Phobius"/>
    </source>
</evidence>
<reference evidence="10" key="2">
    <citation type="journal article" date="2022" name="Microbiol. Resour. Announc.">
        <title>Metagenome Sequencing to Explore Phylogenomics of Terrestrial Cyanobacteria.</title>
        <authorList>
            <person name="Ward R.D."/>
            <person name="Stajich J.E."/>
            <person name="Johansen J.R."/>
            <person name="Huntemann M."/>
            <person name="Clum A."/>
            <person name="Foster B."/>
            <person name="Foster B."/>
            <person name="Roux S."/>
            <person name="Palaniappan K."/>
            <person name="Varghese N."/>
            <person name="Mukherjee S."/>
            <person name="Reddy T.B.K."/>
            <person name="Daum C."/>
            <person name="Copeland A."/>
            <person name="Chen I.A."/>
            <person name="Ivanova N.N."/>
            <person name="Kyrpides N.C."/>
            <person name="Shapiro N."/>
            <person name="Eloe-Fadrosh E.A."/>
            <person name="Pietrasiak N."/>
        </authorList>
    </citation>
    <scope>NUCLEOTIDE SEQUENCE</scope>
    <source>
        <strain evidence="10">JT2-VF2</strain>
    </source>
</reference>
<proteinExistence type="inferred from homology"/>
<evidence type="ECO:0000256" key="3">
    <source>
        <dbReference type="ARBA" id="ARBA00022475"/>
    </source>
</evidence>
<sequence>MKVNLHTPVEEVQIQLIPLIDVVFCILTFFLLAALQFTRQQAINIDLPKASTGTAPTSSLQANSNILPVTIDAVGQTYVEKQIVRRDQLAAILKRYIQENPNGILVLNASRTATYNDVIETLDLLRQVGGDRVSLGIIPGPSQIPINSNLPGIPTFPINPGANPVPNTAPLPGINPQDNLNPNLPLNPNPVLPTAPAPAQPPTEQGLYPANPETSPVVPNATAPKKPVAPGKANPAPKR</sequence>
<dbReference type="GO" id="GO:0022857">
    <property type="term" value="F:transmembrane transporter activity"/>
    <property type="evidence" value="ECO:0007669"/>
    <property type="project" value="InterPro"/>
</dbReference>
<evidence type="ECO:0000256" key="5">
    <source>
        <dbReference type="ARBA" id="ARBA00022989"/>
    </source>
</evidence>
<dbReference type="PANTHER" id="PTHR30558">
    <property type="entry name" value="EXBD MEMBRANE COMPONENT OF PMF-DRIVEN MACROMOLECULE IMPORT SYSTEM"/>
    <property type="match status" value="1"/>
</dbReference>
<evidence type="ECO:0000256" key="7">
    <source>
        <dbReference type="RuleBase" id="RU003879"/>
    </source>
</evidence>
<comment type="caution">
    <text evidence="10">The sequence shown here is derived from an EMBL/GenBank/DDBJ whole genome shotgun (WGS) entry which is preliminary data.</text>
</comment>
<keyword evidence="5 9" id="KW-1133">Transmembrane helix</keyword>
<dbReference type="AlphaFoldDB" id="A0A951Q585"/>
<gene>
    <name evidence="10" type="ORF">KME32_27920</name>
</gene>
<accession>A0A951Q585</accession>